<keyword evidence="4" id="KW-0479">Metal-binding</keyword>
<feature type="transmembrane region" description="Helical" evidence="12">
    <location>
        <begin position="318"/>
        <end position="339"/>
    </location>
</feature>
<evidence type="ECO:0000256" key="3">
    <source>
        <dbReference type="ARBA" id="ARBA00022692"/>
    </source>
</evidence>
<comment type="pathway">
    <text evidence="11">Porphyrin-containing compound metabolism.</text>
</comment>
<evidence type="ECO:0000256" key="2">
    <source>
        <dbReference type="ARBA" id="ARBA00022475"/>
    </source>
</evidence>
<dbReference type="GO" id="GO:0006784">
    <property type="term" value="P:heme A biosynthetic process"/>
    <property type="evidence" value="ECO:0007669"/>
    <property type="project" value="InterPro"/>
</dbReference>
<dbReference type="Pfam" id="PF02628">
    <property type="entry name" value="COX15-CtaA"/>
    <property type="match status" value="1"/>
</dbReference>
<proteinExistence type="predicted"/>
<keyword evidence="8" id="KW-0350">Heme biosynthesis</keyword>
<dbReference type="RefSeq" id="WP_193906116.1">
    <property type="nucleotide sequence ID" value="NZ_PRDL01000001.1"/>
</dbReference>
<feature type="transmembrane region" description="Helical" evidence="12">
    <location>
        <begin position="139"/>
        <end position="162"/>
    </location>
</feature>
<feature type="transmembrane region" description="Helical" evidence="12">
    <location>
        <begin position="84"/>
        <end position="101"/>
    </location>
</feature>
<gene>
    <name evidence="13" type="ORF">C4F51_00310</name>
</gene>
<keyword evidence="6" id="KW-0560">Oxidoreductase</keyword>
<evidence type="ECO:0000256" key="8">
    <source>
        <dbReference type="ARBA" id="ARBA00023133"/>
    </source>
</evidence>
<organism evidence="13 14">
    <name type="scientific">Cellvibrio polysaccharolyticus</name>
    <dbReference type="NCBI Taxonomy" id="2082724"/>
    <lineage>
        <taxon>Bacteria</taxon>
        <taxon>Pseudomonadati</taxon>
        <taxon>Pseudomonadota</taxon>
        <taxon>Gammaproteobacteria</taxon>
        <taxon>Cellvibrionales</taxon>
        <taxon>Cellvibrionaceae</taxon>
        <taxon>Cellvibrio</taxon>
    </lineage>
</organism>
<evidence type="ECO:0000256" key="7">
    <source>
        <dbReference type="ARBA" id="ARBA00023004"/>
    </source>
</evidence>
<feature type="transmembrane region" description="Helical" evidence="12">
    <location>
        <begin position="9"/>
        <end position="30"/>
    </location>
</feature>
<keyword evidence="9 12" id="KW-0472">Membrane</keyword>
<dbReference type="Proteomes" id="UP000652567">
    <property type="component" value="Unassembled WGS sequence"/>
</dbReference>
<feature type="transmembrane region" description="Helical" evidence="12">
    <location>
        <begin position="262"/>
        <end position="279"/>
    </location>
</feature>
<dbReference type="AlphaFoldDB" id="A0A928V2V7"/>
<protein>
    <submittedName>
        <fullName evidence="13">Heme A synthase</fullName>
    </submittedName>
</protein>
<evidence type="ECO:0000256" key="6">
    <source>
        <dbReference type="ARBA" id="ARBA00023002"/>
    </source>
</evidence>
<evidence type="ECO:0000256" key="5">
    <source>
        <dbReference type="ARBA" id="ARBA00022989"/>
    </source>
</evidence>
<evidence type="ECO:0000256" key="4">
    <source>
        <dbReference type="ARBA" id="ARBA00022723"/>
    </source>
</evidence>
<comment type="caution">
    <text evidence="13">The sequence shown here is derived from an EMBL/GenBank/DDBJ whole genome shotgun (WGS) entry which is preliminary data.</text>
</comment>
<evidence type="ECO:0000256" key="12">
    <source>
        <dbReference type="SAM" id="Phobius"/>
    </source>
</evidence>
<sequence>MVLSGYRKGLLYAGIAATLLTAVVVVLGAFTRLSDAGLGCPDWPGCYGHLTWPKSEGAIAAAEARFPEFPVEHDKTWPEMVHRYFAGLLGLVILAITVSVWRKAHALPLHEYPRWHTLSLLLLVIVQALFGMWTVTLKLWPQIVTAHLLGGFATLTLLWLLVQRTGNFQWSLPESQRRFRNRTLWLALLVTLLVIMQIALGGWTSANYAALACTDFPRCHNEWWPAMDFHSGFDIAQDIGPNYLGGLLENEARTAIHMTHRIGALIVTVTLLWLIFRLLRSALSRSKPLALFLLVVLCLQIMLGITNVLASLPLTVAVAHNATGALLLLTMVTLCHRLMTARFENGRSLP</sequence>
<comment type="subcellular location">
    <subcellularLocation>
        <location evidence="1">Membrane</location>
        <topology evidence="1">Multi-pass membrane protein</topology>
    </subcellularLocation>
</comment>
<keyword evidence="10" id="KW-1015">Disulfide bond</keyword>
<evidence type="ECO:0000256" key="10">
    <source>
        <dbReference type="ARBA" id="ARBA00023157"/>
    </source>
</evidence>
<keyword evidence="5 12" id="KW-1133">Transmembrane helix</keyword>
<dbReference type="GO" id="GO:0016020">
    <property type="term" value="C:membrane"/>
    <property type="evidence" value="ECO:0007669"/>
    <property type="project" value="UniProtKB-SubCell"/>
</dbReference>
<evidence type="ECO:0000256" key="9">
    <source>
        <dbReference type="ARBA" id="ARBA00023136"/>
    </source>
</evidence>
<feature type="transmembrane region" description="Helical" evidence="12">
    <location>
        <begin position="113"/>
        <end position="133"/>
    </location>
</feature>
<dbReference type="InterPro" id="IPR003780">
    <property type="entry name" value="COX15/CtaA_fam"/>
</dbReference>
<name>A0A928V2V7_9GAMM</name>
<dbReference type="InterPro" id="IPR050450">
    <property type="entry name" value="COX15/CtaA_HemeA_synthase"/>
</dbReference>
<evidence type="ECO:0000256" key="11">
    <source>
        <dbReference type="ARBA" id="ARBA00023444"/>
    </source>
</evidence>
<evidence type="ECO:0000256" key="1">
    <source>
        <dbReference type="ARBA" id="ARBA00004141"/>
    </source>
</evidence>
<keyword evidence="7" id="KW-0408">Iron</keyword>
<feature type="transmembrane region" description="Helical" evidence="12">
    <location>
        <begin position="291"/>
        <end position="312"/>
    </location>
</feature>
<dbReference type="EMBL" id="PRDL01000001">
    <property type="protein sequence ID" value="MBE8715629.1"/>
    <property type="molecule type" value="Genomic_DNA"/>
</dbReference>
<dbReference type="PANTHER" id="PTHR35457">
    <property type="entry name" value="HEME A SYNTHASE"/>
    <property type="match status" value="1"/>
</dbReference>
<dbReference type="GO" id="GO:0016491">
    <property type="term" value="F:oxidoreductase activity"/>
    <property type="evidence" value="ECO:0007669"/>
    <property type="project" value="UniProtKB-KW"/>
</dbReference>
<keyword evidence="3 12" id="KW-0812">Transmembrane</keyword>
<feature type="transmembrane region" description="Helical" evidence="12">
    <location>
        <begin position="183"/>
        <end position="203"/>
    </location>
</feature>
<reference evidence="13" key="1">
    <citation type="submission" date="2018-07" db="EMBL/GenBank/DDBJ databases">
        <title>Genome assembly of strain Ka43.</title>
        <authorList>
            <person name="Kukolya J."/>
            <person name="Nagy I."/>
            <person name="Horvath B."/>
            <person name="Toth A."/>
        </authorList>
    </citation>
    <scope>NUCLEOTIDE SEQUENCE</scope>
    <source>
        <strain evidence="13">KB43</strain>
    </source>
</reference>
<keyword evidence="14" id="KW-1185">Reference proteome</keyword>
<dbReference type="GO" id="GO:0046872">
    <property type="term" value="F:metal ion binding"/>
    <property type="evidence" value="ECO:0007669"/>
    <property type="project" value="UniProtKB-KW"/>
</dbReference>
<evidence type="ECO:0000313" key="13">
    <source>
        <dbReference type="EMBL" id="MBE8715629.1"/>
    </source>
</evidence>
<keyword evidence="2" id="KW-1003">Cell membrane</keyword>
<dbReference type="PANTHER" id="PTHR35457:SF1">
    <property type="entry name" value="HEME A SYNTHASE"/>
    <property type="match status" value="1"/>
</dbReference>
<evidence type="ECO:0000313" key="14">
    <source>
        <dbReference type="Proteomes" id="UP000652567"/>
    </source>
</evidence>
<accession>A0A928V2V7</accession>